<organism evidence="1 2">
    <name type="scientific">Escherichia phage EK010</name>
    <dbReference type="NCBI Taxonomy" id="2742112"/>
    <lineage>
        <taxon>Viruses</taxon>
        <taxon>Duplodnaviria</taxon>
        <taxon>Heunggongvirae</taxon>
        <taxon>Uroviricota</taxon>
        <taxon>Caudoviricetes</taxon>
        <taxon>Mktvariviridae</taxon>
        <taxon>Gordonclarkvirinae</taxon>
        <taxon>Suseptimavirus</taxon>
        <taxon>Suseptimavirus EK010</taxon>
    </lineage>
</organism>
<accession>A0A6J4EH57</accession>
<protein>
    <submittedName>
        <fullName evidence="1">Uncharacterized protein</fullName>
    </submittedName>
</protein>
<keyword evidence="2" id="KW-1185">Reference proteome</keyword>
<dbReference type="EMBL" id="LC553734">
    <property type="protein sequence ID" value="BCG44969.1"/>
    <property type="molecule type" value="Genomic_DNA"/>
</dbReference>
<dbReference type="Proteomes" id="UP000505302">
    <property type="component" value="Segment"/>
</dbReference>
<evidence type="ECO:0000313" key="2">
    <source>
        <dbReference type="Proteomes" id="UP000505302"/>
    </source>
</evidence>
<dbReference type="GeneID" id="77949243"/>
<evidence type="ECO:0000313" key="1">
    <source>
        <dbReference type="EMBL" id="BCG44969.1"/>
    </source>
</evidence>
<proteinExistence type="predicted"/>
<reference evidence="1 2" key="1">
    <citation type="submission" date="2020-06" db="EMBL/GenBank/DDBJ databases">
        <title>Complete Genome Sequence of the phage EK010 isolated from swine sewage.</title>
        <authorList>
            <person name="Shahin K."/>
            <person name="Bao H."/>
            <person name="Soleimani-Delfan A."/>
            <person name="Wang R."/>
        </authorList>
    </citation>
    <scope>NUCLEOTIDE SEQUENCE [LARGE SCALE GENOMIC DNA]</scope>
</reference>
<dbReference type="RefSeq" id="YP_010672953.1">
    <property type="nucleotide sequence ID" value="NC_070981.1"/>
</dbReference>
<dbReference type="KEGG" id="vg:77949243"/>
<sequence length="61" mass="6908">MNKYTIMFRTMSAEGNIQSLDIQADRFESLGTSVNFFRGTELVGTFQSDVLTGVIKHFEVE</sequence>
<name>A0A6J4EH57_9CAUD</name>